<proteinExistence type="predicted"/>
<evidence type="ECO:0000259" key="1">
    <source>
        <dbReference type="Pfam" id="PF13478"/>
    </source>
</evidence>
<evidence type="ECO:0000313" key="2">
    <source>
        <dbReference type="EMBL" id="VFU19553.1"/>
    </source>
</evidence>
<sequence>MIGSSRKVKAILAKLEAEGISPERLKEIYTPIGLKLGSETPEEIALCILSETVSVRRNGDAHTKRG</sequence>
<feature type="domain" description="XdhC Rossmann" evidence="1">
    <location>
        <begin position="1"/>
        <end position="51"/>
    </location>
</feature>
<dbReference type="PANTHER" id="PTHR30388:SF6">
    <property type="entry name" value="XANTHINE DEHYDROGENASE SUBUNIT A-RELATED"/>
    <property type="match status" value="1"/>
</dbReference>
<dbReference type="Pfam" id="PF13478">
    <property type="entry name" value="XdhC_C"/>
    <property type="match status" value="1"/>
</dbReference>
<accession>A0A485MA32</accession>
<dbReference type="PANTHER" id="PTHR30388">
    <property type="entry name" value="ALDEHYDE OXIDOREDUCTASE MOLYBDENUM COFACTOR ASSEMBLY PROTEIN"/>
    <property type="match status" value="1"/>
</dbReference>
<name>A0A485MA32_9ZZZZ</name>
<organism evidence="2">
    <name type="scientific">anaerobic digester metagenome</name>
    <dbReference type="NCBI Taxonomy" id="1263854"/>
    <lineage>
        <taxon>unclassified sequences</taxon>
        <taxon>metagenomes</taxon>
        <taxon>ecological metagenomes</taxon>
    </lineage>
</organism>
<dbReference type="InterPro" id="IPR027051">
    <property type="entry name" value="XdhC_Rossmann_dom"/>
</dbReference>
<gene>
    <name evidence="2" type="ORF">SCFA_830004</name>
</gene>
<dbReference type="AlphaFoldDB" id="A0A485MA32"/>
<protein>
    <recommendedName>
        <fullName evidence="1">XdhC Rossmann domain-containing protein</fullName>
    </recommendedName>
</protein>
<dbReference type="InterPro" id="IPR052698">
    <property type="entry name" value="MoCofactor_Util/Proc"/>
</dbReference>
<dbReference type="Gene3D" id="3.40.50.720">
    <property type="entry name" value="NAD(P)-binding Rossmann-like Domain"/>
    <property type="match status" value="1"/>
</dbReference>
<reference evidence="2" key="1">
    <citation type="submission" date="2019-03" db="EMBL/GenBank/DDBJ databases">
        <authorList>
            <person name="Hao L."/>
        </authorList>
    </citation>
    <scope>NUCLEOTIDE SEQUENCE</scope>
</reference>
<dbReference type="EMBL" id="CAADRN010000387">
    <property type="protein sequence ID" value="VFU19553.1"/>
    <property type="molecule type" value="Genomic_DNA"/>
</dbReference>